<name>A0AA39ZWA2_9PEZI</name>
<accession>A0AA39ZWA2</accession>
<reference evidence="2" key="1">
    <citation type="submission" date="2023-06" db="EMBL/GenBank/DDBJ databases">
        <title>Genome-scale phylogeny and comparative genomics of the fungal order Sordariales.</title>
        <authorList>
            <consortium name="Lawrence Berkeley National Laboratory"/>
            <person name="Hensen N."/>
            <person name="Bonometti L."/>
            <person name="Westerberg I."/>
            <person name="Brannstrom I.O."/>
            <person name="Guillou S."/>
            <person name="Cros-Aarteil S."/>
            <person name="Calhoun S."/>
            <person name="Haridas S."/>
            <person name="Kuo A."/>
            <person name="Mondo S."/>
            <person name="Pangilinan J."/>
            <person name="Riley R."/>
            <person name="Labutti K."/>
            <person name="Andreopoulos B."/>
            <person name="Lipzen A."/>
            <person name="Chen C."/>
            <person name="Yanf M."/>
            <person name="Daum C."/>
            <person name="Ng V."/>
            <person name="Clum A."/>
            <person name="Steindorff A."/>
            <person name="Ohm R."/>
            <person name="Martin F."/>
            <person name="Silar P."/>
            <person name="Natvig D."/>
            <person name="Lalanne C."/>
            <person name="Gautier V."/>
            <person name="Ament-Velasquez S.L."/>
            <person name="Kruys A."/>
            <person name="Hutchinson M.I."/>
            <person name="Powell A.J."/>
            <person name="Barry K."/>
            <person name="Miller A.N."/>
            <person name="Grigoriev I.V."/>
            <person name="Debuchy R."/>
            <person name="Gladieux P."/>
            <person name="Thoren M.H."/>
            <person name="Johannesson H."/>
        </authorList>
    </citation>
    <scope>NUCLEOTIDE SEQUENCE</scope>
    <source>
        <strain evidence="2">SMH4607-1</strain>
    </source>
</reference>
<comment type="caution">
    <text evidence="2">The sequence shown here is derived from an EMBL/GenBank/DDBJ whole genome shotgun (WGS) entry which is preliminary data.</text>
</comment>
<dbReference type="EMBL" id="JAUKUA010000007">
    <property type="protein sequence ID" value="KAK0704852.1"/>
    <property type="molecule type" value="Genomic_DNA"/>
</dbReference>
<keyword evidence="3" id="KW-1185">Reference proteome</keyword>
<protein>
    <submittedName>
        <fullName evidence="2">Uncharacterized protein</fullName>
    </submittedName>
</protein>
<dbReference type="AlphaFoldDB" id="A0AA39ZWA2"/>
<evidence type="ECO:0000256" key="1">
    <source>
        <dbReference type="SAM" id="MobiDB-lite"/>
    </source>
</evidence>
<feature type="region of interest" description="Disordered" evidence="1">
    <location>
        <begin position="1"/>
        <end position="20"/>
    </location>
</feature>
<evidence type="ECO:0000313" key="2">
    <source>
        <dbReference type="EMBL" id="KAK0704852.1"/>
    </source>
</evidence>
<dbReference type="Proteomes" id="UP001172102">
    <property type="component" value="Unassembled WGS sequence"/>
</dbReference>
<sequence length="163" mass="17703">MASLGLGHGSPGCWEDTESTETYELIPETREFASQQDADEAQPVGELHRHHEDDDGRLALTHIELHGVIALAGQAHHGRRDALLSRADKGVVVSLEQQPREMYKVPGLVAHVEGLPDQLPVVIGGTNEKLGPLQGRQGSGVVDQVSPPRIRQPMSVPPRKLLE</sequence>
<gene>
    <name evidence="2" type="ORF">B0H67DRAFT_649253</name>
</gene>
<feature type="region of interest" description="Disordered" evidence="1">
    <location>
        <begin position="31"/>
        <end position="51"/>
    </location>
</feature>
<proteinExistence type="predicted"/>
<feature type="compositionally biased region" description="Gly residues" evidence="1">
    <location>
        <begin position="1"/>
        <end position="10"/>
    </location>
</feature>
<feature type="region of interest" description="Disordered" evidence="1">
    <location>
        <begin position="130"/>
        <end position="163"/>
    </location>
</feature>
<organism evidence="2 3">
    <name type="scientific">Lasiosphaeris hirsuta</name>
    <dbReference type="NCBI Taxonomy" id="260670"/>
    <lineage>
        <taxon>Eukaryota</taxon>
        <taxon>Fungi</taxon>
        <taxon>Dikarya</taxon>
        <taxon>Ascomycota</taxon>
        <taxon>Pezizomycotina</taxon>
        <taxon>Sordariomycetes</taxon>
        <taxon>Sordariomycetidae</taxon>
        <taxon>Sordariales</taxon>
        <taxon>Lasiosphaeriaceae</taxon>
        <taxon>Lasiosphaeris</taxon>
    </lineage>
</organism>
<evidence type="ECO:0000313" key="3">
    <source>
        <dbReference type="Proteomes" id="UP001172102"/>
    </source>
</evidence>